<dbReference type="RefSeq" id="XP_025359827.1">
    <property type="nucleotide sequence ID" value="XM_025507875.1"/>
</dbReference>
<feature type="domain" description="DSBA-like thioredoxin" evidence="6">
    <location>
        <begin position="10"/>
        <end position="218"/>
    </location>
</feature>
<reference evidence="7 8" key="1">
    <citation type="journal article" date="2018" name="Mol. Biol. Evol.">
        <title>Broad Genomic Sampling Reveals a Smut Pathogenic Ancestry of the Fungal Clade Ustilaginomycotina.</title>
        <authorList>
            <person name="Kijpornyongpan T."/>
            <person name="Mondo S.J."/>
            <person name="Barry K."/>
            <person name="Sandor L."/>
            <person name="Lee J."/>
            <person name="Lipzen A."/>
            <person name="Pangilinan J."/>
            <person name="LaButti K."/>
            <person name="Hainaut M."/>
            <person name="Henrissat B."/>
            <person name="Grigoriev I.V."/>
            <person name="Spatafora J.W."/>
            <person name="Aime M.C."/>
        </authorList>
    </citation>
    <scope>NUCLEOTIDE SEQUENCE [LARGE SCALE GENOMIC DNA]</scope>
    <source>
        <strain evidence="7 8">MCA 5214</strain>
    </source>
</reference>
<dbReference type="SUPFAM" id="SSF52833">
    <property type="entry name" value="Thioredoxin-like"/>
    <property type="match status" value="1"/>
</dbReference>
<proteinExistence type="inferred from homology"/>
<name>A0A316UQ03_9BASI</name>
<keyword evidence="8" id="KW-1185">Reference proteome</keyword>
<dbReference type="AlphaFoldDB" id="A0A316UQ03"/>
<dbReference type="GO" id="GO:0006749">
    <property type="term" value="P:glutathione metabolic process"/>
    <property type="evidence" value="ECO:0007669"/>
    <property type="project" value="TreeGrafter"/>
</dbReference>
<dbReference type="InterPro" id="IPR036249">
    <property type="entry name" value="Thioredoxin-like_sf"/>
</dbReference>
<dbReference type="Proteomes" id="UP000245884">
    <property type="component" value="Unassembled WGS sequence"/>
</dbReference>
<accession>A0A316UQ03</accession>
<dbReference type="InterPro" id="IPR051924">
    <property type="entry name" value="GST_Kappa/NadH"/>
</dbReference>
<evidence type="ECO:0000256" key="5">
    <source>
        <dbReference type="PIRSR" id="PIRSR006386-1"/>
    </source>
</evidence>
<sequence length="238" mass="27093">MASPAARSRIVLYYDIVSPWSFVAFRTLRAYARLWEKEADLELCPFNLGYVMKQSGNQPPIMVPNKGRWMFEQMKLSSEFFGTPLVKPQEFPFNTFPLQCLLRIIKDKHSSAVLEEATEHFYMRVWGEGKAVRTPEEIKAELNEIAKRGNLGGEKLDVEALLEEAGRKETRTRVNEEAKRIVDEGGAFGAPWIVTTRGSDGKSMHWFGSDRQEQIAHWLNLPYKGPLAGTSTSQQPKL</sequence>
<evidence type="ECO:0000259" key="6">
    <source>
        <dbReference type="Pfam" id="PF01323"/>
    </source>
</evidence>
<organism evidence="7 8">
    <name type="scientific">Jaminaea rosea</name>
    <dbReference type="NCBI Taxonomy" id="1569628"/>
    <lineage>
        <taxon>Eukaryota</taxon>
        <taxon>Fungi</taxon>
        <taxon>Dikarya</taxon>
        <taxon>Basidiomycota</taxon>
        <taxon>Ustilaginomycotina</taxon>
        <taxon>Exobasidiomycetes</taxon>
        <taxon>Microstromatales</taxon>
        <taxon>Microstromatales incertae sedis</taxon>
        <taxon>Jaminaea</taxon>
    </lineage>
</organism>
<dbReference type="EC" id="2.5.1.18" evidence="4"/>
<dbReference type="PANTHER" id="PTHR42943">
    <property type="entry name" value="GLUTATHIONE S-TRANSFERASE KAPPA"/>
    <property type="match status" value="1"/>
</dbReference>
<gene>
    <name evidence="7" type="ORF">BDZ90DRAFT_255995</name>
</gene>
<evidence type="ECO:0000256" key="1">
    <source>
        <dbReference type="ARBA" id="ARBA00006494"/>
    </source>
</evidence>
<dbReference type="FunFam" id="3.40.30.10:FF:000096">
    <property type="entry name" value="Glutathione S-transferase kappa"/>
    <property type="match status" value="1"/>
</dbReference>
<evidence type="ECO:0000256" key="3">
    <source>
        <dbReference type="ARBA" id="ARBA00047960"/>
    </source>
</evidence>
<dbReference type="OrthoDB" id="4664297at2759"/>
<dbReference type="GO" id="GO:0005739">
    <property type="term" value="C:mitochondrion"/>
    <property type="evidence" value="ECO:0007669"/>
    <property type="project" value="TreeGrafter"/>
</dbReference>
<dbReference type="GO" id="GO:0005777">
    <property type="term" value="C:peroxisome"/>
    <property type="evidence" value="ECO:0007669"/>
    <property type="project" value="TreeGrafter"/>
</dbReference>
<dbReference type="Pfam" id="PF01323">
    <property type="entry name" value="DSBA"/>
    <property type="match status" value="1"/>
</dbReference>
<evidence type="ECO:0000256" key="4">
    <source>
        <dbReference type="PIRNR" id="PIRNR006386"/>
    </source>
</evidence>
<dbReference type="GO" id="GO:0004602">
    <property type="term" value="F:glutathione peroxidase activity"/>
    <property type="evidence" value="ECO:0007669"/>
    <property type="project" value="TreeGrafter"/>
</dbReference>
<dbReference type="InterPro" id="IPR014440">
    <property type="entry name" value="HCCAis_GSTk"/>
</dbReference>
<protein>
    <recommendedName>
        <fullName evidence="4">Glutathione S-transferase kappa</fullName>
        <ecNumber evidence="4">2.5.1.18</ecNumber>
    </recommendedName>
</protein>
<keyword evidence="2 4" id="KW-0808">Transferase</keyword>
<evidence type="ECO:0000313" key="7">
    <source>
        <dbReference type="EMBL" id="PWN25215.1"/>
    </source>
</evidence>
<dbReference type="PANTHER" id="PTHR42943:SF2">
    <property type="entry name" value="GLUTATHIONE S-TRANSFERASE KAPPA 1"/>
    <property type="match status" value="1"/>
</dbReference>
<evidence type="ECO:0000256" key="2">
    <source>
        <dbReference type="ARBA" id="ARBA00022679"/>
    </source>
</evidence>
<dbReference type="STRING" id="1569628.A0A316UQ03"/>
<comment type="similarity">
    <text evidence="1 4">Belongs to the GST superfamily. Kappa family.</text>
</comment>
<dbReference type="GO" id="GO:0004364">
    <property type="term" value="F:glutathione transferase activity"/>
    <property type="evidence" value="ECO:0007669"/>
    <property type="project" value="UniProtKB-UniRule"/>
</dbReference>
<evidence type="ECO:0000313" key="8">
    <source>
        <dbReference type="Proteomes" id="UP000245884"/>
    </source>
</evidence>
<dbReference type="GeneID" id="37029698"/>
<dbReference type="PIRSF" id="PIRSF006386">
    <property type="entry name" value="HCCAis_GSTk"/>
    <property type="match status" value="1"/>
</dbReference>
<comment type="catalytic activity">
    <reaction evidence="3 4">
        <text>RX + glutathione = an S-substituted glutathione + a halide anion + H(+)</text>
        <dbReference type="Rhea" id="RHEA:16437"/>
        <dbReference type="ChEBI" id="CHEBI:15378"/>
        <dbReference type="ChEBI" id="CHEBI:16042"/>
        <dbReference type="ChEBI" id="CHEBI:17792"/>
        <dbReference type="ChEBI" id="CHEBI:57925"/>
        <dbReference type="ChEBI" id="CHEBI:90779"/>
        <dbReference type="EC" id="2.5.1.18"/>
    </reaction>
</comment>
<dbReference type="EMBL" id="KZ819677">
    <property type="protein sequence ID" value="PWN25215.1"/>
    <property type="molecule type" value="Genomic_DNA"/>
</dbReference>
<dbReference type="Gene3D" id="3.40.30.10">
    <property type="entry name" value="Glutaredoxin"/>
    <property type="match status" value="1"/>
</dbReference>
<dbReference type="InterPro" id="IPR001853">
    <property type="entry name" value="DSBA-like_thioredoxin_dom"/>
</dbReference>
<feature type="active site" description="Nucleophile" evidence="5">
    <location>
        <position position="18"/>
    </location>
</feature>